<protein>
    <submittedName>
        <fullName evidence="1">Uncharacterized protein</fullName>
    </submittedName>
</protein>
<proteinExistence type="predicted"/>
<sequence length="99" mass="9849">MLSSAWEGSPNVLTEAVALGTPVVATDCPSGPRELLADGRFGPLVAVGDDIAMAAAMAAVLDAPLPPETLRGAAAGYTLEASAAGYLRALGLDERAGTP</sequence>
<organism evidence="1">
    <name type="scientific">uncultured organism</name>
    <dbReference type="NCBI Taxonomy" id="155900"/>
    <lineage>
        <taxon>unclassified sequences</taxon>
        <taxon>environmental samples</taxon>
    </lineage>
</organism>
<dbReference type="PANTHER" id="PTHR12526">
    <property type="entry name" value="GLYCOSYLTRANSFERASE"/>
    <property type="match status" value="1"/>
</dbReference>
<dbReference type="SUPFAM" id="SSF53756">
    <property type="entry name" value="UDP-Glycosyltransferase/glycogen phosphorylase"/>
    <property type="match status" value="1"/>
</dbReference>
<accession>A0A5B8RLT3</accession>
<gene>
    <name evidence="1" type="ORF">KBTEX_04353</name>
</gene>
<evidence type="ECO:0000313" key="1">
    <source>
        <dbReference type="EMBL" id="QEA07987.1"/>
    </source>
</evidence>
<dbReference type="EMBL" id="MN079566">
    <property type="protein sequence ID" value="QEA07987.1"/>
    <property type="molecule type" value="Genomic_DNA"/>
</dbReference>
<dbReference type="AlphaFoldDB" id="A0A5B8RLT3"/>
<dbReference type="Gene3D" id="3.40.50.2000">
    <property type="entry name" value="Glycogen Phosphorylase B"/>
    <property type="match status" value="1"/>
</dbReference>
<dbReference type="Pfam" id="PF13692">
    <property type="entry name" value="Glyco_trans_1_4"/>
    <property type="match status" value="1"/>
</dbReference>
<name>A0A5B8RLT3_9ZZZZ</name>
<reference evidence="1" key="1">
    <citation type="submission" date="2019-06" db="EMBL/GenBank/DDBJ databases">
        <authorList>
            <person name="Murdoch R.W."/>
            <person name="Fathepure B."/>
        </authorList>
    </citation>
    <scope>NUCLEOTIDE SEQUENCE</scope>
</reference>